<comment type="caution">
    <text evidence="2">The sequence shown here is derived from an EMBL/GenBank/DDBJ whole genome shotgun (WGS) entry which is preliminary data.</text>
</comment>
<proteinExistence type="predicted"/>
<accession>A0ABQ8G332</accession>
<reference evidence="2 3" key="1">
    <citation type="journal article" date="2021" name="Nat. Commun.">
        <title>Genetic determinants of endophytism in the Arabidopsis root mycobiome.</title>
        <authorList>
            <person name="Mesny F."/>
            <person name="Miyauchi S."/>
            <person name="Thiergart T."/>
            <person name="Pickel B."/>
            <person name="Atanasova L."/>
            <person name="Karlsson M."/>
            <person name="Huettel B."/>
            <person name="Barry K.W."/>
            <person name="Haridas S."/>
            <person name="Chen C."/>
            <person name="Bauer D."/>
            <person name="Andreopoulos W."/>
            <person name="Pangilinan J."/>
            <person name="LaButti K."/>
            <person name="Riley R."/>
            <person name="Lipzen A."/>
            <person name="Clum A."/>
            <person name="Drula E."/>
            <person name="Henrissat B."/>
            <person name="Kohler A."/>
            <person name="Grigoriev I.V."/>
            <person name="Martin F.M."/>
            <person name="Hacquard S."/>
        </authorList>
    </citation>
    <scope>NUCLEOTIDE SEQUENCE [LARGE SCALE GENOMIC DNA]</scope>
    <source>
        <strain evidence="2 3">MPI-SDFR-AT-0080</strain>
    </source>
</reference>
<evidence type="ECO:0000256" key="1">
    <source>
        <dbReference type="SAM" id="MobiDB-lite"/>
    </source>
</evidence>
<dbReference type="Proteomes" id="UP000774617">
    <property type="component" value="Unassembled WGS sequence"/>
</dbReference>
<protein>
    <submittedName>
        <fullName evidence="2">Uncharacterized protein</fullName>
    </submittedName>
</protein>
<evidence type="ECO:0000313" key="2">
    <source>
        <dbReference type="EMBL" id="KAH7039005.1"/>
    </source>
</evidence>
<dbReference type="EMBL" id="JAGTJR010000030">
    <property type="protein sequence ID" value="KAH7039005.1"/>
    <property type="molecule type" value="Genomic_DNA"/>
</dbReference>
<feature type="region of interest" description="Disordered" evidence="1">
    <location>
        <begin position="170"/>
        <end position="195"/>
    </location>
</feature>
<name>A0ABQ8G332_9PEZI</name>
<keyword evidence="3" id="KW-1185">Reference proteome</keyword>
<evidence type="ECO:0000313" key="3">
    <source>
        <dbReference type="Proteomes" id="UP000774617"/>
    </source>
</evidence>
<gene>
    <name evidence="2" type="ORF">B0J12DRAFT_243900</name>
</gene>
<feature type="compositionally biased region" description="Basic and acidic residues" evidence="1">
    <location>
        <begin position="172"/>
        <end position="190"/>
    </location>
</feature>
<sequence>MRGQHIVHTPAGRQSYKRLTGGSVRTIALQTAPRSFARQIPRQPSSTLCGPGRLPTQMAASRGGHLRASWTPISLAYPCPLCPRPQYGEESVGVGLTPWCQSRGDRNSSWSKTVHCICRNTTAENSECLAMAAGPKRRPCLRRSRTWAGLQAFVGGEFLSRQHAGCCLGQPHGDKSEERTEPHRPPESRRPIPTSCTSAATLPLFLRAPLPLAHLPRATSRCV</sequence>
<organism evidence="2 3">
    <name type="scientific">Macrophomina phaseolina</name>
    <dbReference type="NCBI Taxonomy" id="35725"/>
    <lineage>
        <taxon>Eukaryota</taxon>
        <taxon>Fungi</taxon>
        <taxon>Dikarya</taxon>
        <taxon>Ascomycota</taxon>
        <taxon>Pezizomycotina</taxon>
        <taxon>Dothideomycetes</taxon>
        <taxon>Dothideomycetes incertae sedis</taxon>
        <taxon>Botryosphaeriales</taxon>
        <taxon>Botryosphaeriaceae</taxon>
        <taxon>Macrophomina</taxon>
    </lineage>
</organism>